<gene>
    <name evidence="8" type="ORF">MiSe_22410</name>
</gene>
<dbReference type="RefSeq" id="WP_226579040.1">
    <property type="nucleotide sequence ID" value="NZ_BLAY01000029.1"/>
</dbReference>
<dbReference type="InterPro" id="IPR022275">
    <property type="entry name" value="NHPM_bacteriocin_SS_HylD"/>
</dbReference>
<comment type="caution">
    <text evidence="8">The sequence shown here is derived from an EMBL/GenBank/DDBJ whole genome shotgun (WGS) entry which is preliminary data.</text>
</comment>
<evidence type="ECO:0000313" key="9">
    <source>
        <dbReference type="Proteomes" id="UP001050975"/>
    </source>
</evidence>
<dbReference type="InterPro" id="IPR050739">
    <property type="entry name" value="MFP"/>
</dbReference>
<dbReference type="Proteomes" id="UP001050975">
    <property type="component" value="Unassembled WGS sequence"/>
</dbReference>
<sequence>MLEQKHNLFRQESLERLSSPERLDQLMQVVSPKSWLPLFTLGSLVFVAIVWSIYGRIPITVEGRGVLIYPRKVLALQSKTPGQLLSLNVKVGDFVKKGDAIATINQADLRKQLEQQRAKLTELESQDRGLGSVQQQRIEQEKIAIQQQRQYLQQRIAEFQALTPVLKAKSSDSIIQQRQYLLQRIAEFQTLSPVLKAKGSDSIIQQRQYLQQRIAELQTTTPVLKAKSSDSIIQQRRSLQQRIAELQSLTPILQEKARDSILQQRQGLEQTLEKVKAMNPIFQKRMEIRRKLFEEEKAISSDLVLDAQQQYLQNLEKISNLETQLKELDVKQAEEEKSYRENLSSISNLQTQLKELDVKQAQEEKSYRENFGSIANLQTQLKDLDVKQAQEEKTYRENLGSIANFRAQLKDLDVKQAQEEKSYRENLGNISNFQAQLKDLDSREANLAKESLETTTNRTREIQELKREIARLELQLNNESQIISQHSGRILEIAVNPGEVVNAGTRLATIDEENSTSKLVGVTYFPIKEGKKFKTGMKVQITPETVKRERFGGIVGTVTSVSPFPITKEAAMNLIGNPEIVAGLVSNKQEGVMQVFSELEPDSTTFSGYKWSSSTGPQLKISPGTTTIVRVKVEERAPITYVLPILRSFSGIF</sequence>
<evidence type="ECO:0000256" key="6">
    <source>
        <dbReference type="SAM" id="Coils"/>
    </source>
</evidence>
<comment type="subcellular location">
    <subcellularLocation>
        <location evidence="1">Membrane</location>
        <topology evidence="1">Single-pass membrane protein</topology>
    </subcellularLocation>
</comment>
<evidence type="ECO:0000313" key="8">
    <source>
        <dbReference type="EMBL" id="GET37488.1"/>
    </source>
</evidence>
<proteinExistence type="inferred from homology"/>
<reference evidence="8" key="1">
    <citation type="submission" date="2019-10" db="EMBL/GenBank/DDBJ databases">
        <title>Draft genome sequece of Microseira wollei NIES-4236.</title>
        <authorList>
            <person name="Yamaguchi H."/>
            <person name="Suzuki S."/>
            <person name="Kawachi M."/>
        </authorList>
    </citation>
    <scope>NUCLEOTIDE SEQUENCE</scope>
    <source>
        <strain evidence="8">NIES-4236</strain>
    </source>
</reference>
<organism evidence="8 9">
    <name type="scientific">Microseira wollei NIES-4236</name>
    <dbReference type="NCBI Taxonomy" id="2530354"/>
    <lineage>
        <taxon>Bacteria</taxon>
        <taxon>Bacillati</taxon>
        <taxon>Cyanobacteriota</taxon>
        <taxon>Cyanophyceae</taxon>
        <taxon>Oscillatoriophycideae</taxon>
        <taxon>Aerosakkonematales</taxon>
        <taxon>Aerosakkonemataceae</taxon>
        <taxon>Microseira</taxon>
    </lineage>
</organism>
<dbReference type="PANTHER" id="PTHR30386:SF26">
    <property type="entry name" value="TRANSPORT PROTEIN COMB"/>
    <property type="match status" value="1"/>
</dbReference>
<dbReference type="PANTHER" id="PTHR30386">
    <property type="entry name" value="MEMBRANE FUSION SUBUNIT OF EMRAB-TOLC MULTIDRUG EFFLUX PUMP"/>
    <property type="match status" value="1"/>
</dbReference>
<accession>A0AAV3X5U4</accession>
<dbReference type="EMBL" id="BLAY01000029">
    <property type="protein sequence ID" value="GET37488.1"/>
    <property type="molecule type" value="Genomic_DNA"/>
</dbReference>
<evidence type="ECO:0000256" key="4">
    <source>
        <dbReference type="ARBA" id="ARBA00022989"/>
    </source>
</evidence>
<dbReference type="AlphaFoldDB" id="A0AAV3X5U4"/>
<feature type="coiled-coil region" evidence="6">
    <location>
        <begin position="229"/>
        <end position="278"/>
    </location>
</feature>
<dbReference type="GO" id="GO:0016020">
    <property type="term" value="C:membrane"/>
    <property type="evidence" value="ECO:0007669"/>
    <property type="project" value="UniProtKB-SubCell"/>
</dbReference>
<keyword evidence="3 7" id="KW-0812">Transmembrane</keyword>
<keyword evidence="6" id="KW-0175">Coiled coil</keyword>
<keyword evidence="5 7" id="KW-0472">Membrane</keyword>
<keyword evidence="9" id="KW-1185">Reference proteome</keyword>
<evidence type="ECO:0000256" key="2">
    <source>
        <dbReference type="ARBA" id="ARBA00009477"/>
    </source>
</evidence>
<evidence type="ECO:0000256" key="5">
    <source>
        <dbReference type="ARBA" id="ARBA00023136"/>
    </source>
</evidence>
<dbReference type="NCBIfam" id="TIGR03794">
    <property type="entry name" value="NHLM_micro_HlyD"/>
    <property type="match status" value="2"/>
</dbReference>
<evidence type="ECO:0000256" key="3">
    <source>
        <dbReference type="ARBA" id="ARBA00022692"/>
    </source>
</evidence>
<comment type="similarity">
    <text evidence="2">Belongs to the membrane fusion protein (MFP) (TC 8.A.1) family.</text>
</comment>
<keyword evidence="4 7" id="KW-1133">Transmembrane helix</keyword>
<feature type="coiled-coil region" evidence="6">
    <location>
        <begin position="318"/>
        <end position="394"/>
    </location>
</feature>
<evidence type="ECO:0000256" key="1">
    <source>
        <dbReference type="ARBA" id="ARBA00004167"/>
    </source>
</evidence>
<dbReference type="Gene3D" id="2.40.50.100">
    <property type="match status" value="2"/>
</dbReference>
<feature type="coiled-coil region" evidence="6">
    <location>
        <begin position="430"/>
        <end position="482"/>
    </location>
</feature>
<protein>
    <submittedName>
        <fullName evidence="8">Chromosome segregation ATPase-like protein</fullName>
    </submittedName>
</protein>
<name>A0AAV3X5U4_9CYAN</name>
<feature type="transmembrane region" description="Helical" evidence="7">
    <location>
        <begin position="35"/>
        <end position="54"/>
    </location>
</feature>
<evidence type="ECO:0000256" key="7">
    <source>
        <dbReference type="SAM" id="Phobius"/>
    </source>
</evidence>
<dbReference type="SUPFAM" id="SSF111369">
    <property type="entry name" value="HlyD-like secretion proteins"/>
    <property type="match status" value="1"/>
</dbReference>